<evidence type="ECO:0000313" key="3">
    <source>
        <dbReference type="Proteomes" id="UP001279734"/>
    </source>
</evidence>
<proteinExistence type="predicted"/>
<name>A0AAD3XXX7_NEPGR</name>
<feature type="region of interest" description="Disordered" evidence="1">
    <location>
        <begin position="1"/>
        <end position="48"/>
    </location>
</feature>
<evidence type="ECO:0000313" key="2">
    <source>
        <dbReference type="EMBL" id="GMH21658.1"/>
    </source>
</evidence>
<feature type="compositionally biased region" description="Polar residues" evidence="1">
    <location>
        <begin position="8"/>
        <end position="21"/>
    </location>
</feature>
<reference evidence="2" key="1">
    <citation type="submission" date="2023-05" db="EMBL/GenBank/DDBJ databases">
        <title>Nepenthes gracilis genome sequencing.</title>
        <authorList>
            <person name="Fukushima K."/>
        </authorList>
    </citation>
    <scope>NUCLEOTIDE SEQUENCE</scope>
    <source>
        <strain evidence="2">SING2019-196</strain>
    </source>
</reference>
<accession>A0AAD3XXX7</accession>
<evidence type="ECO:0000256" key="1">
    <source>
        <dbReference type="SAM" id="MobiDB-lite"/>
    </source>
</evidence>
<sequence>MYPRRSTRSLNTSSFPESNTRAAPFNEGKRNGTKWTSSPGRPPPEEDNKWWCRWQCKRDNAPVLHR</sequence>
<gene>
    <name evidence="2" type="ORF">Nepgr_023500</name>
</gene>
<comment type="caution">
    <text evidence="2">The sequence shown here is derived from an EMBL/GenBank/DDBJ whole genome shotgun (WGS) entry which is preliminary data.</text>
</comment>
<dbReference type="EMBL" id="BSYO01000023">
    <property type="protein sequence ID" value="GMH21658.1"/>
    <property type="molecule type" value="Genomic_DNA"/>
</dbReference>
<dbReference type="AlphaFoldDB" id="A0AAD3XXX7"/>
<keyword evidence="3" id="KW-1185">Reference proteome</keyword>
<dbReference type="Proteomes" id="UP001279734">
    <property type="component" value="Unassembled WGS sequence"/>
</dbReference>
<organism evidence="2 3">
    <name type="scientific">Nepenthes gracilis</name>
    <name type="common">Slender pitcher plant</name>
    <dbReference type="NCBI Taxonomy" id="150966"/>
    <lineage>
        <taxon>Eukaryota</taxon>
        <taxon>Viridiplantae</taxon>
        <taxon>Streptophyta</taxon>
        <taxon>Embryophyta</taxon>
        <taxon>Tracheophyta</taxon>
        <taxon>Spermatophyta</taxon>
        <taxon>Magnoliopsida</taxon>
        <taxon>eudicotyledons</taxon>
        <taxon>Gunneridae</taxon>
        <taxon>Pentapetalae</taxon>
        <taxon>Caryophyllales</taxon>
        <taxon>Nepenthaceae</taxon>
        <taxon>Nepenthes</taxon>
    </lineage>
</organism>
<protein>
    <submittedName>
        <fullName evidence="2">Uncharacterized protein</fullName>
    </submittedName>
</protein>